<protein>
    <submittedName>
        <fullName evidence="1">Uncharacterized protein</fullName>
    </submittedName>
</protein>
<organism evidence="1">
    <name type="scientific">Siphoviridae sp. ctX5W26</name>
    <dbReference type="NCBI Taxonomy" id="2825540"/>
    <lineage>
        <taxon>Viruses</taxon>
        <taxon>Duplodnaviria</taxon>
        <taxon>Heunggongvirae</taxon>
        <taxon>Uroviricota</taxon>
        <taxon>Caudoviricetes</taxon>
    </lineage>
</organism>
<name>A0A8S5UEU1_9CAUD</name>
<reference evidence="1" key="1">
    <citation type="journal article" date="2021" name="Proc. Natl. Acad. Sci. U.S.A.">
        <title>A Catalog of Tens of Thousands of Viruses from Human Metagenomes Reveals Hidden Associations with Chronic Diseases.</title>
        <authorList>
            <person name="Tisza M.J."/>
            <person name="Buck C.B."/>
        </authorList>
    </citation>
    <scope>NUCLEOTIDE SEQUENCE</scope>
    <source>
        <strain evidence="1">CtX5W26</strain>
    </source>
</reference>
<accession>A0A8S5UEU1</accession>
<proteinExistence type="predicted"/>
<sequence>MTNKEASNLQESRISKYLGWDKVVASGARNFHPGDIESEDWLGECKTHTKVSNKVIFHKDIWDKICSEAQSKMKYPILFVDNGSQLLTDTYCMVPSTVFSYLDLSNDQLHFNGNTLSIDISLDTNAGVCSQNKVIATILPLYAFKHELLIQKGFSV</sequence>
<dbReference type="EMBL" id="BK016076">
    <property type="protein sequence ID" value="DAF92922.1"/>
    <property type="molecule type" value="Genomic_DNA"/>
</dbReference>
<evidence type="ECO:0000313" key="1">
    <source>
        <dbReference type="EMBL" id="DAF92922.1"/>
    </source>
</evidence>